<dbReference type="GO" id="GO:0003677">
    <property type="term" value="F:DNA binding"/>
    <property type="evidence" value="ECO:0007669"/>
    <property type="project" value="UniProtKB-KW"/>
</dbReference>
<sequence length="127" mass="14714">MFNINPRSSTPIYTQIVDEVKESILKGILEPGDKMPSVRELAKMMTINPNTIQKAYKELERQMVIEKIRGKGTFVSTDYKGKRDESRMKLVKESFKKGLIELKYMGIKEEETMAIIKELIREIKGDE</sequence>
<evidence type="ECO:0000256" key="3">
    <source>
        <dbReference type="ARBA" id="ARBA00023163"/>
    </source>
</evidence>
<dbReference type="PANTHER" id="PTHR38445">
    <property type="entry name" value="HTH-TYPE TRANSCRIPTIONAL REPRESSOR YTRA"/>
    <property type="match status" value="1"/>
</dbReference>
<reference evidence="5 6" key="1">
    <citation type="submission" date="2017-06" db="EMBL/GenBank/DDBJ databases">
        <title>Draft genome sequence of anaerobic fermentative bacterium Anaeromicrobium sediminis DY2726D isolated from West Pacific Ocean sediments.</title>
        <authorList>
            <person name="Zeng X."/>
        </authorList>
    </citation>
    <scope>NUCLEOTIDE SEQUENCE [LARGE SCALE GENOMIC DNA]</scope>
    <source>
        <strain evidence="5 6">DY2726D</strain>
    </source>
</reference>
<evidence type="ECO:0000259" key="4">
    <source>
        <dbReference type="PROSITE" id="PS50949"/>
    </source>
</evidence>
<feature type="domain" description="HTH gntR-type" evidence="4">
    <location>
        <begin position="10"/>
        <end position="78"/>
    </location>
</feature>
<proteinExistence type="predicted"/>
<dbReference type="RefSeq" id="WP_095134971.1">
    <property type="nucleotide sequence ID" value="NZ_NIBG01000020.1"/>
</dbReference>
<dbReference type="PANTHER" id="PTHR38445:SF9">
    <property type="entry name" value="HTH-TYPE TRANSCRIPTIONAL REPRESSOR YTRA"/>
    <property type="match status" value="1"/>
</dbReference>
<dbReference type="GO" id="GO:0003700">
    <property type="term" value="F:DNA-binding transcription factor activity"/>
    <property type="evidence" value="ECO:0007669"/>
    <property type="project" value="InterPro"/>
</dbReference>
<dbReference type="Pfam" id="PF00392">
    <property type="entry name" value="GntR"/>
    <property type="match status" value="1"/>
</dbReference>
<evidence type="ECO:0000256" key="1">
    <source>
        <dbReference type="ARBA" id="ARBA00023015"/>
    </source>
</evidence>
<accession>A0A267MGN9</accession>
<keyword evidence="3" id="KW-0804">Transcription</keyword>
<keyword evidence="6" id="KW-1185">Reference proteome</keyword>
<evidence type="ECO:0000313" key="6">
    <source>
        <dbReference type="Proteomes" id="UP000216024"/>
    </source>
</evidence>
<name>A0A267MGN9_9FIRM</name>
<dbReference type="SMART" id="SM00345">
    <property type="entry name" value="HTH_GNTR"/>
    <property type="match status" value="1"/>
</dbReference>
<dbReference type="Proteomes" id="UP000216024">
    <property type="component" value="Unassembled WGS sequence"/>
</dbReference>
<gene>
    <name evidence="5" type="ORF">CCE28_17230</name>
</gene>
<dbReference type="OrthoDB" id="9801546at2"/>
<evidence type="ECO:0000313" key="5">
    <source>
        <dbReference type="EMBL" id="PAB58078.1"/>
    </source>
</evidence>
<dbReference type="Gene3D" id="1.10.10.10">
    <property type="entry name" value="Winged helix-like DNA-binding domain superfamily/Winged helix DNA-binding domain"/>
    <property type="match status" value="1"/>
</dbReference>
<comment type="caution">
    <text evidence="5">The sequence shown here is derived from an EMBL/GenBank/DDBJ whole genome shotgun (WGS) entry which is preliminary data.</text>
</comment>
<keyword evidence="2" id="KW-0238">DNA-binding</keyword>
<dbReference type="InterPro" id="IPR036390">
    <property type="entry name" value="WH_DNA-bd_sf"/>
</dbReference>
<evidence type="ECO:0000256" key="2">
    <source>
        <dbReference type="ARBA" id="ARBA00023125"/>
    </source>
</evidence>
<dbReference type="PROSITE" id="PS50949">
    <property type="entry name" value="HTH_GNTR"/>
    <property type="match status" value="1"/>
</dbReference>
<dbReference type="InterPro" id="IPR036388">
    <property type="entry name" value="WH-like_DNA-bd_sf"/>
</dbReference>
<dbReference type="InterPro" id="IPR000524">
    <property type="entry name" value="Tscrpt_reg_HTH_GntR"/>
</dbReference>
<dbReference type="AlphaFoldDB" id="A0A267MGN9"/>
<dbReference type="SUPFAM" id="SSF46785">
    <property type="entry name" value="Winged helix' DNA-binding domain"/>
    <property type="match status" value="1"/>
</dbReference>
<dbReference type="CDD" id="cd07377">
    <property type="entry name" value="WHTH_GntR"/>
    <property type="match status" value="1"/>
</dbReference>
<protein>
    <submittedName>
        <fullName evidence="5">GntR family transcriptional regulator</fullName>
    </submittedName>
</protein>
<dbReference type="EMBL" id="NIBG01000020">
    <property type="protein sequence ID" value="PAB58078.1"/>
    <property type="molecule type" value="Genomic_DNA"/>
</dbReference>
<organism evidence="5 6">
    <name type="scientific">Anaeromicrobium sediminis</name>
    <dbReference type="NCBI Taxonomy" id="1478221"/>
    <lineage>
        <taxon>Bacteria</taxon>
        <taxon>Bacillati</taxon>
        <taxon>Bacillota</taxon>
        <taxon>Clostridia</taxon>
        <taxon>Peptostreptococcales</taxon>
        <taxon>Thermotaleaceae</taxon>
        <taxon>Anaeromicrobium</taxon>
    </lineage>
</organism>
<keyword evidence="1" id="KW-0805">Transcription regulation</keyword>